<evidence type="ECO:0000259" key="1">
    <source>
        <dbReference type="Pfam" id="PF25795"/>
    </source>
</evidence>
<proteinExistence type="predicted"/>
<dbReference type="InterPro" id="IPR057947">
    <property type="entry name" value="TPR_XPO7/RBP17"/>
</dbReference>
<dbReference type="AlphaFoldDB" id="B4IKG2"/>
<dbReference type="Proteomes" id="UP000001292">
    <property type="component" value="Unassembled WGS sequence"/>
</dbReference>
<dbReference type="Pfam" id="PF25795">
    <property type="entry name" value="TPR_XPO7"/>
    <property type="match status" value="1"/>
</dbReference>
<feature type="domain" description="Exportin-7/Ran-binding protein 17 TPR repeats" evidence="1">
    <location>
        <begin position="1"/>
        <end position="36"/>
    </location>
</feature>
<accession>B4IKG2</accession>
<gene>
    <name evidence="2" type="primary">Dsec\GM22510</name>
    <name evidence="2" type="ORF">Dsec_GM22510</name>
</gene>
<dbReference type="HOGENOM" id="CLU_2998663_0_0_1"/>
<dbReference type="EMBL" id="CH480852">
    <property type="protein sequence ID" value="EDW51554.1"/>
    <property type="molecule type" value="Genomic_DNA"/>
</dbReference>
<organism evidence="3">
    <name type="scientific">Drosophila sechellia</name>
    <name type="common">Fruit fly</name>
    <dbReference type="NCBI Taxonomy" id="7238"/>
    <lineage>
        <taxon>Eukaryota</taxon>
        <taxon>Metazoa</taxon>
        <taxon>Ecdysozoa</taxon>
        <taxon>Arthropoda</taxon>
        <taxon>Hexapoda</taxon>
        <taxon>Insecta</taxon>
        <taxon>Pterygota</taxon>
        <taxon>Neoptera</taxon>
        <taxon>Endopterygota</taxon>
        <taxon>Diptera</taxon>
        <taxon>Brachycera</taxon>
        <taxon>Muscomorpha</taxon>
        <taxon>Ephydroidea</taxon>
        <taxon>Drosophilidae</taxon>
        <taxon>Drosophila</taxon>
        <taxon>Sophophora</taxon>
    </lineage>
</organism>
<evidence type="ECO:0000313" key="3">
    <source>
        <dbReference type="Proteomes" id="UP000001292"/>
    </source>
</evidence>
<evidence type="ECO:0000313" key="2">
    <source>
        <dbReference type="EMBL" id="EDW51554.1"/>
    </source>
</evidence>
<protein>
    <submittedName>
        <fullName evidence="2">GM22510</fullName>
    </submittedName>
</protein>
<sequence>MDAELVIRVLQLMTLTDARLPQAGCEKLELAILSFLGPGPKNAQQRAGSESQFEQET</sequence>
<keyword evidence="3" id="KW-1185">Reference proteome</keyword>
<reference evidence="2 3" key="1">
    <citation type="journal article" date="2007" name="Nature">
        <title>Evolution of genes and genomes on the Drosophila phylogeny.</title>
        <authorList>
            <consortium name="Drosophila 12 Genomes Consortium"/>
            <person name="Clark A.G."/>
            <person name="Eisen M.B."/>
            <person name="Smith D.R."/>
            <person name="Bergman C.M."/>
            <person name="Oliver B."/>
            <person name="Markow T.A."/>
            <person name="Kaufman T.C."/>
            <person name="Kellis M."/>
            <person name="Gelbart W."/>
            <person name="Iyer V.N."/>
            <person name="Pollard D.A."/>
            <person name="Sackton T.B."/>
            <person name="Larracuente A.M."/>
            <person name="Singh N.D."/>
            <person name="Abad J.P."/>
            <person name="Abt D.N."/>
            <person name="Adryan B."/>
            <person name="Aguade M."/>
            <person name="Akashi H."/>
            <person name="Anderson W.W."/>
            <person name="Aquadro C.F."/>
            <person name="Ardell D.H."/>
            <person name="Arguello R."/>
            <person name="Artieri C.G."/>
            <person name="Barbash D.A."/>
            <person name="Barker D."/>
            <person name="Barsanti P."/>
            <person name="Batterham P."/>
            <person name="Batzoglou S."/>
            <person name="Begun D."/>
            <person name="Bhutkar A."/>
            <person name="Blanco E."/>
            <person name="Bosak S.A."/>
            <person name="Bradley R.K."/>
            <person name="Brand A.D."/>
            <person name="Brent M.R."/>
            <person name="Brooks A.N."/>
            <person name="Brown R.H."/>
            <person name="Butlin R.K."/>
            <person name="Caggese C."/>
            <person name="Calvi B.R."/>
            <person name="Bernardo de Carvalho A."/>
            <person name="Caspi A."/>
            <person name="Castrezana S."/>
            <person name="Celniker S.E."/>
            <person name="Chang J.L."/>
            <person name="Chapple C."/>
            <person name="Chatterji S."/>
            <person name="Chinwalla A."/>
            <person name="Civetta A."/>
            <person name="Clifton S.W."/>
            <person name="Comeron J.M."/>
            <person name="Costello J.C."/>
            <person name="Coyne J.A."/>
            <person name="Daub J."/>
            <person name="David R.G."/>
            <person name="Delcher A.L."/>
            <person name="Delehaunty K."/>
            <person name="Do C.B."/>
            <person name="Ebling H."/>
            <person name="Edwards K."/>
            <person name="Eickbush T."/>
            <person name="Evans J.D."/>
            <person name="Filipski A."/>
            <person name="Findeiss S."/>
            <person name="Freyhult E."/>
            <person name="Fulton L."/>
            <person name="Fulton R."/>
            <person name="Garcia A.C."/>
            <person name="Gardiner A."/>
            <person name="Garfield D.A."/>
            <person name="Garvin B.E."/>
            <person name="Gibson G."/>
            <person name="Gilbert D."/>
            <person name="Gnerre S."/>
            <person name="Godfrey J."/>
            <person name="Good R."/>
            <person name="Gotea V."/>
            <person name="Gravely B."/>
            <person name="Greenberg A.J."/>
            <person name="Griffiths-Jones S."/>
            <person name="Gross S."/>
            <person name="Guigo R."/>
            <person name="Gustafson E.A."/>
            <person name="Haerty W."/>
            <person name="Hahn M.W."/>
            <person name="Halligan D.L."/>
            <person name="Halpern A.L."/>
            <person name="Halter G.M."/>
            <person name="Han M.V."/>
            <person name="Heger A."/>
            <person name="Hillier L."/>
            <person name="Hinrichs A.S."/>
            <person name="Holmes I."/>
            <person name="Hoskins R.A."/>
            <person name="Hubisz M.J."/>
            <person name="Hultmark D."/>
            <person name="Huntley M.A."/>
            <person name="Jaffe D.B."/>
            <person name="Jagadeeshan S."/>
            <person name="Jeck W.R."/>
            <person name="Johnson J."/>
            <person name="Jones C.D."/>
            <person name="Jordan W.C."/>
            <person name="Karpen G.H."/>
            <person name="Kataoka E."/>
            <person name="Keightley P.D."/>
            <person name="Kheradpour P."/>
            <person name="Kirkness E.F."/>
            <person name="Koerich L.B."/>
            <person name="Kristiansen K."/>
            <person name="Kudrna D."/>
            <person name="Kulathinal R.J."/>
            <person name="Kumar S."/>
            <person name="Kwok R."/>
            <person name="Lander E."/>
            <person name="Langley C.H."/>
            <person name="Lapoint R."/>
            <person name="Lazzaro B.P."/>
            <person name="Lee S.J."/>
            <person name="Levesque L."/>
            <person name="Li R."/>
            <person name="Lin C.F."/>
            <person name="Lin M.F."/>
            <person name="Lindblad-Toh K."/>
            <person name="Llopart A."/>
            <person name="Long M."/>
            <person name="Low L."/>
            <person name="Lozovsky E."/>
            <person name="Lu J."/>
            <person name="Luo M."/>
            <person name="Machado C.A."/>
            <person name="Makalowski W."/>
            <person name="Marzo M."/>
            <person name="Matsuda M."/>
            <person name="Matzkin L."/>
            <person name="McAllister B."/>
            <person name="McBride C.S."/>
            <person name="McKernan B."/>
            <person name="McKernan K."/>
            <person name="Mendez-Lago M."/>
            <person name="Minx P."/>
            <person name="Mollenhauer M.U."/>
            <person name="Montooth K."/>
            <person name="Mount S.M."/>
            <person name="Mu X."/>
            <person name="Myers E."/>
            <person name="Negre B."/>
            <person name="Newfeld S."/>
            <person name="Nielsen R."/>
            <person name="Noor M.A."/>
            <person name="O'Grady P."/>
            <person name="Pachter L."/>
            <person name="Papaceit M."/>
            <person name="Parisi M.J."/>
            <person name="Parisi M."/>
            <person name="Parts L."/>
            <person name="Pedersen J.S."/>
            <person name="Pesole G."/>
            <person name="Phillippy A.M."/>
            <person name="Ponting C.P."/>
            <person name="Pop M."/>
            <person name="Porcelli D."/>
            <person name="Powell J.R."/>
            <person name="Prohaska S."/>
            <person name="Pruitt K."/>
            <person name="Puig M."/>
            <person name="Quesneville H."/>
            <person name="Ram K.R."/>
            <person name="Rand D."/>
            <person name="Rasmussen M.D."/>
            <person name="Reed L.K."/>
            <person name="Reenan R."/>
            <person name="Reily A."/>
            <person name="Remington K.A."/>
            <person name="Rieger T.T."/>
            <person name="Ritchie M.G."/>
            <person name="Robin C."/>
            <person name="Rogers Y.H."/>
            <person name="Rohde C."/>
            <person name="Rozas J."/>
            <person name="Rubenfield M.J."/>
            <person name="Ruiz A."/>
            <person name="Russo S."/>
            <person name="Salzberg S.L."/>
            <person name="Sanchez-Gracia A."/>
            <person name="Saranga D.J."/>
            <person name="Sato H."/>
            <person name="Schaeffer S.W."/>
            <person name="Schatz M.C."/>
            <person name="Schlenke T."/>
            <person name="Schwartz R."/>
            <person name="Segarra C."/>
            <person name="Singh R.S."/>
            <person name="Sirot L."/>
            <person name="Sirota M."/>
            <person name="Sisneros N.B."/>
            <person name="Smith C.D."/>
            <person name="Smith T.F."/>
            <person name="Spieth J."/>
            <person name="Stage D.E."/>
            <person name="Stark A."/>
            <person name="Stephan W."/>
            <person name="Strausberg R.L."/>
            <person name="Strempel S."/>
            <person name="Sturgill D."/>
            <person name="Sutton G."/>
            <person name="Sutton G.G."/>
            <person name="Tao W."/>
            <person name="Teichmann S."/>
            <person name="Tobari Y.N."/>
            <person name="Tomimura Y."/>
            <person name="Tsolas J.M."/>
            <person name="Valente V.L."/>
            <person name="Venter E."/>
            <person name="Venter J.C."/>
            <person name="Vicario S."/>
            <person name="Vieira F.G."/>
            <person name="Vilella A.J."/>
            <person name="Villasante A."/>
            <person name="Walenz B."/>
            <person name="Wang J."/>
            <person name="Wasserman M."/>
            <person name="Watts T."/>
            <person name="Wilson D."/>
            <person name="Wilson R.K."/>
            <person name="Wing R.A."/>
            <person name="Wolfner M.F."/>
            <person name="Wong A."/>
            <person name="Wong G.K."/>
            <person name="Wu C.I."/>
            <person name="Wu G."/>
            <person name="Yamamoto D."/>
            <person name="Yang H.P."/>
            <person name="Yang S.P."/>
            <person name="Yorke J.A."/>
            <person name="Yoshida K."/>
            <person name="Zdobnov E."/>
            <person name="Zhang P."/>
            <person name="Zhang Y."/>
            <person name="Zimin A.V."/>
            <person name="Baldwin J."/>
            <person name="Abdouelleil A."/>
            <person name="Abdulkadir J."/>
            <person name="Abebe A."/>
            <person name="Abera B."/>
            <person name="Abreu J."/>
            <person name="Acer S.C."/>
            <person name="Aftuck L."/>
            <person name="Alexander A."/>
            <person name="An P."/>
            <person name="Anderson E."/>
            <person name="Anderson S."/>
            <person name="Arachi H."/>
            <person name="Azer M."/>
            <person name="Bachantsang P."/>
            <person name="Barry A."/>
            <person name="Bayul T."/>
            <person name="Berlin A."/>
            <person name="Bessette D."/>
            <person name="Bloom T."/>
            <person name="Blye J."/>
            <person name="Boguslavskiy L."/>
            <person name="Bonnet C."/>
            <person name="Boukhgalter B."/>
            <person name="Bourzgui I."/>
            <person name="Brown A."/>
            <person name="Cahill P."/>
            <person name="Channer S."/>
            <person name="Cheshatsang Y."/>
            <person name="Chuda L."/>
            <person name="Citroen M."/>
            <person name="Collymore A."/>
            <person name="Cooke P."/>
            <person name="Costello M."/>
            <person name="D'Aco K."/>
            <person name="Daza R."/>
            <person name="De Haan G."/>
            <person name="DeGray S."/>
            <person name="DeMaso C."/>
            <person name="Dhargay N."/>
            <person name="Dooley K."/>
            <person name="Dooley E."/>
            <person name="Doricent M."/>
            <person name="Dorje P."/>
            <person name="Dorjee K."/>
            <person name="Dupes A."/>
            <person name="Elong R."/>
            <person name="Falk J."/>
            <person name="Farina A."/>
            <person name="Faro S."/>
            <person name="Ferguson D."/>
            <person name="Fisher S."/>
            <person name="Foley C.D."/>
            <person name="Franke A."/>
            <person name="Friedrich D."/>
            <person name="Gadbois L."/>
            <person name="Gearin G."/>
            <person name="Gearin C.R."/>
            <person name="Giannoukos G."/>
            <person name="Goode T."/>
            <person name="Graham J."/>
            <person name="Grandbois E."/>
            <person name="Grewal S."/>
            <person name="Gyaltsen K."/>
            <person name="Hafez N."/>
            <person name="Hagos B."/>
            <person name="Hall J."/>
            <person name="Henson C."/>
            <person name="Hollinger A."/>
            <person name="Honan T."/>
            <person name="Huard M.D."/>
            <person name="Hughes L."/>
            <person name="Hurhula B."/>
            <person name="Husby M.E."/>
            <person name="Kamat A."/>
            <person name="Kanga B."/>
            <person name="Kashin S."/>
            <person name="Khazanovich D."/>
            <person name="Kisner P."/>
            <person name="Lance K."/>
            <person name="Lara M."/>
            <person name="Lee W."/>
            <person name="Lennon N."/>
            <person name="Letendre F."/>
            <person name="LeVine R."/>
            <person name="Lipovsky A."/>
            <person name="Liu X."/>
            <person name="Liu J."/>
            <person name="Liu S."/>
            <person name="Lokyitsang T."/>
            <person name="Lokyitsang Y."/>
            <person name="Lubonja R."/>
            <person name="Lui A."/>
            <person name="MacDonald P."/>
            <person name="Magnisalis V."/>
            <person name="Maru K."/>
            <person name="Matthews C."/>
            <person name="McCusker W."/>
            <person name="McDonough S."/>
            <person name="Mehta T."/>
            <person name="Meldrim J."/>
            <person name="Meneus L."/>
            <person name="Mihai O."/>
            <person name="Mihalev A."/>
            <person name="Mihova T."/>
            <person name="Mittelman R."/>
            <person name="Mlenga V."/>
            <person name="Montmayeur A."/>
            <person name="Mulrain L."/>
            <person name="Navidi A."/>
            <person name="Naylor J."/>
            <person name="Negash T."/>
            <person name="Nguyen T."/>
            <person name="Nguyen N."/>
            <person name="Nicol R."/>
            <person name="Norbu C."/>
            <person name="Norbu N."/>
            <person name="Novod N."/>
            <person name="O'Neill B."/>
            <person name="Osman S."/>
            <person name="Markiewicz E."/>
            <person name="Oyono O.L."/>
            <person name="Patti C."/>
            <person name="Phunkhang P."/>
            <person name="Pierre F."/>
            <person name="Priest M."/>
            <person name="Raghuraman S."/>
            <person name="Rege F."/>
            <person name="Reyes R."/>
            <person name="Rise C."/>
            <person name="Rogov P."/>
            <person name="Ross K."/>
            <person name="Ryan E."/>
            <person name="Settipalli S."/>
            <person name="Shea T."/>
            <person name="Sherpa N."/>
            <person name="Shi L."/>
            <person name="Shih D."/>
            <person name="Sparrow T."/>
            <person name="Spaulding J."/>
            <person name="Stalker J."/>
            <person name="Stange-Thomann N."/>
            <person name="Stavropoulos S."/>
            <person name="Stone C."/>
            <person name="Strader C."/>
            <person name="Tesfaye S."/>
            <person name="Thomson T."/>
            <person name="Thoulutsang Y."/>
            <person name="Thoulutsang D."/>
            <person name="Topham K."/>
            <person name="Topping I."/>
            <person name="Tsamla T."/>
            <person name="Vassiliev H."/>
            <person name="Vo A."/>
            <person name="Wangchuk T."/>
            <person name="Wangdi T."/>
            <person name="Weiand M."/>
            <person name="Wilkinson J."/>
            <person name="Wilson A."/>
            <person name="Yadav S."/>
            <person name="Young G."/>
            <person name="Yu Q."/>
            <person name="Zembek L."/>
            <person name="Zhong D."/>
            <person name="Zimmer A."/>
            <person name="Zwirko Z."/>
            <person name="Jaffe D.B."/>
            <person name="Alvarez P."/>
            <person name="Brockman W."/>
            <person name="Butler J."/>
            <person name="Chin C."/>
            <person name="Gnerre S."/>
            <person name="Grabherr M."/>
            <person name="Kleber M."/>
            <person name="Mauceli E."/>
            <person name="MacCallum I."/>
        </authorList>
    </citation>
    <scope>NUCLEOTIDE SEQUENCE [LARGE SCALE GENOMIC DNA]</scope>
    <source>
        <strain evidence="3">Rob3c / Tucson 14021-0248.25</strain>
    </source>
</reference>
<name>B4IKG2_DROSE</name>